<dbReference type="InterPro" id="IPR003959">
    <property type="entry name" value="ATPase_AAA_core"/>
</dbReference>
<dbReference type="GO" id="GO:0016887">
    <property type="term" value="F:ATP hydrolysis activity"/>
    <property type="evidence" value="ECO:0007669"/>
    <property type="project" value="InterPro"/>
</dbReference>
<dbReference type="PIRSF" id="PIRSF029347">
    <property type="entry name" value="RecF"/>
    <property type="match status" value="1"/>
</dbReference>
<dbReference type="PANTHER" id="PTHR40396">
    <property type="entry name" value="ATPASE-LIKE PROTEIN"/>
    <property type="match status" value="1"/>
</dbReference>
<feature type="domain" description="ATPase AAA-type core" evidence="1">
    <location>
        <begin position="23"/>
        <end position="359"/>
    </location>
</feature>
<dbReference type="Gene3D" id="3.40.50.300">
    <property type="entry name" value="P-loop containing nucleotide triphosphate hydrolases"/>
    <property type="match status" value="1"/>
</dbReference>
<dbReference type="EMBL" id="PXOH01000002">
    <property type="protein sequence ID" value="PSF38914.1"/>
    <property type="molecule type" value="Genomic_DNA"/>
</dbReference>
<evidence type="ECO:0000313" key="2">
    <source>
        <dbReference type="EMBL" id="PSF38914.1"/>
    </source>
</evidence>
<dbReference type="PANTHER" id="PTHR40396:SF1">
    <property type="entry name" value="ATPASE AAA-TYPE CORE DOMAIN-CONTAINING PROTEIN"/>
    <property type="match status" value="1"/>
</dbReference>
<reference evidence="2 3" key="2">
    <citation type="submission" date="2018-03" db="EMBL/GenBank/DDBJ databases">
        <authorList>
            <person name="Keele B.F."/>
        </authorList>
    </citation>
    <scope>NUCLEOTIDE SEQUENCE [LARGE SCALE GENOMIC DNA]</scope>
    <source>
        <strain evidence="2 3">CCALA 016</strain>
    </source>
</reference>
<dbReference type="GO" id="GO:0005524">
    <property type="term" value="F:ATP binding"/>
    <property type="evidence" value="ECO:0007669"/>
    <property type="project" value="InterPro"/>
</dbReference>
<dbReference type="RefSeq" id="WP_106455279.1">
    <property type="nucleotide sequence ID" value="NZ_PXOH01000002.1"/>
</dbReference>
<dbReference type="Pfam" id="PF13304">
    <property type="entry name" value="AAA_21"/>
    <property type="match status" value="1"/>
</dbReference>
<organism evidence="2 3">
    <name type="scientific">Aphanothece hegewaldii CCALA 016</name>
    <dbReference type="NCBI Taxonomy" id="2107694"/>
    <lineage>
        <taxon>Bacteria</taxon>
        <taxon>Bacillati</taxon>
        <taxon>Cyanobacteriota</taxon>
        <taxon>Cyanophyceae</taxon>
        <taxon>Oscillatoriophycideae</taxon>
        <taxon>Chroococcales</taxon>
        <taxon>Aphanothecaceae</taxon>
        <taxon>Aphanothece</taxon>
    </lineage>
</organism>
<name>A0A2T1M2D7_9CHRO</name>
<dbReference type="AlphaFoldDB" id="A0A2T1M2D7"/>
<evidence type="ECO:0000313" key="3">
    <source>
        <dbReference type="Proteomes" id="UP000239001"/>
    </source>
</evidence>
<protein>
    <submittedName>
        <fullName evidence="2">ATPase</fullName>
    </submittedName>
</protein>
<dbReference type="CDD" id="cd00267">
    <property type="entry name" value="ABC_ATPase"/>
    <property type="match status" value="1"/>
</dbReference>
<gene>
    <name evidence="2" type="ORF">C7H19_02340</name>
</gene>
<proteinExistence type="predicted"/>
<sequence>MIKQLILQDWKSFHQATLYFDPLTVVIGTNASGKSNLVDALSFLQKLASGQSIEQIWPEIRGGLKWVTRKDKDLINFILKVLVSGENSEEDYLYTLDCGPALNDMLSESITLIKPNSDINLLKQDLYIDKYSNISLGISAEKDNLESQIEETFYIYEDPPHQCSKLHNEFSEIDFFGFDNDRHKMLKSFLSMSVIKTIFVFNPIPSHMRNYSPLSKNLESDASNIAGFLSALPKEKQQEINNIILKYIKQLPEKDIQRIWAEPVGILGSDAMLYCEESWKKNKKSTIIDARAMSDGTLRFLAILTAMLTRPEGSQIVIEEVDNGLHPSRTGLLLKMLREIGQERKIDVLVTTHNPALLDQLDPDFIPFVMVVHRDIETGDSVITPLDEIENLPKLMASGTLGKITTQGLIEDSLDRMK</sequence>
<evidence type="ECO:0000259" key="1">
    <source>
        <dbReference type="Pfam" id="PF13304"/>
    </source>
</evidence>
<accession>A0A2T1M2D7</accession>
<dbReference type="OrthoDB" id="9809324at2"/>
<dbReference type="InterPro" id="IPR014555">
    <property type="entry name" value="RecF-like"/>
</dbReference>
<reference evidence="2 3" key="1">
    <citation type="submission" date="2018-03" db="EMBL/GenBank/DDBJ databases">
        <title>The ancient ancestry and fast evolution of plastids.</title>
        <authorList>
            <person name="Moore K.R."/>
            <person name="Magnabosco C."/>
            <person name="Momper L."/>
            <person name="Gold D.A."/>
            <person name="Bosak T."/>
            <person name="Fournier G.P."/>
        </authorList>
    </citation>
    <scope>NUCLEOTIDE SEQUENCE [LARGE SCALE GENOMIC DNA]</scope>
    <source>
        <strain evidence="2 3">CCALA 016</strain>
    </source>
</reference>
<dbReference type="InterPro" id="IPR027417">
    <property type="entry name" value="P-loop_NTPase"/>
</dbReference>
<dbReference type="SUPFAM" id="SSF52540">
    <property type="entry name" value="P-loop containing nucleoside triphosphate hydrolases"/>
    <property type="match status" value="1"/>
</dbReference>
<keyword evidence="3" id="KW-1185">Reference proteome</keyword>
<comment type="caution">
    <text evidence="2">The sequence shown here is derived from an EMBL/GenBank/DDBJ whole genome shotgun (WGS) entry which is preliminary data.</text>
</comment>
<dbReference type="Proteomes" id="UP000239001">
    <property type="component" value="Unassembled WGS sequence"/>
</dbReference>